<dbReference type="InterPro" id="IPR006029">
    <property type="entry name" value="Neurotrans-gated_channel_TM"/>
</dbReference>
<feature type="transmembrane region" description="Helical" evidence="1">
    <location>
        <begin position="144"/>
        <end position="167"/>
    </location>
</feature>
<evidence type="ECO:0000256" key="1">
    <source>
        <dbReference type="SAM" id="Phobius"/>
    </source>
</evidence>
<name>A0AAN9A888_HALRR</name>
<dbReference type="AlphaFoldDB" id="A0AAN9A888"/>
<feature type="transmembrane region" description="Helical" evidence="1">
    <location>
        <begin position="113"/>
        <end position="132"/>
    </location>
</feature>
<keyword evidence="3" id="KW-0675">Receptor</keyword>
<keyword evidence="4" id="KW-1185">Reference proteome</keyword>
<proteinExistence type="predicted"/>
<keyword evidence="1" id="KW-0472">Membrane</keyword>
<sequence>MAVLFASWTYDATKATFTPKCHVAHRMPRGTPVEQGVRGIRHTSGCYAVYYVLQMDYIRLIQSHADLTEYRPNPEFFLENFYSEAKEQHDPCCSEPFSTHMGFLLPADCGEKISLAMSCLVAMMVFLMKVILDIPPSSTLPLIGRYYFASIVILGSNLIICVISLKFRHDSRSLSHRTRWIIQNLGRICFLTPPKSIETSADATVTKSQPGRDWKEKSEQESMLEKNENYFGNSSQEIPQEGEDEPHETLYSSNNYEARILEALEQIQSTMQRTVYREQAPSSQSSDALYFCKVLDRIFFIILVLCTISFNLELLLSSPHSYSFEYCPKGRGNCPPDWNYALYEKLIESGQGLSNMDHNAYANQQ</sequence>
<dbReference type="Gene3D" id="1.20.58.390">
    <property type="entry name" value="Neurotransmitter-gated ion-channel transmembrane domain"/>
    <property type="match status" value="1"/>
</dbReference>
<protein>
    <submittedName>
        <fullName evidence="3">Neuronal acetylcholine receptor subunit beta-4</fullName>
    </submittedName>
</protein>
<feature type="transmembrane region" description="Helical" evidence="1">
    <location>
        <begin position="298"/>
        <end position="316"/>
    </location>
</feature>
<dbReference type="Proteomes" id="UP001381693">
    <property type="component" value="Unassembled WGS sequence"/>
</dbReference>
<organism evidence="3 4">
    <name type="scientific">Halocaridina rubra</name>
    <name type="common">Hawaiian red shrimp</name>
    <dbReference type="NCBI Taxonomy" id="373956"/>
    <lineage>
        <taxon>Eukaryota</taxon>
        <taxon>Metazoa</taxon>
        <taxon>Ecdysozoa</taxon>
        <taxon>Arthropoda</taxon>
        <taxon>Crustacea</taxon>
        <taxon>Multicrustacea</taxon>
        <taxon>Malacostraca</taxon>
        <taxon>Eumalacostraca</taxon>
        <taxon>Eucarida</taxon>
        <taxon>Decapoda</taxon>
        <taxon>Pleocyemata</taxon>
        <taxon>Caridea</taxon>
        <taxon>Atyoidea</taxon>
        <taxon>Atyidae</taxon>
        <taxon>Halocaridina</taxon>
    </lineage>
</organism>
<keyword evidence="1" id="KW-1133">Transmembrane helix</keyword>
<gene>
    <name evidence="3" type="primary">CHRNB4</name>
    <name evidence="3" type="ORF">SK128_021767</name>
</gene>
<dbReference type="EMBL" id="JAXCGZ010012570">
    <property type="protein sequence ID" value="KAK7073522.1"/>
    <property type="molecule type" value="Genomic_DNA"/>
</dbReference>
<feature type="domain" description="Neurotransmitter-gated ion-channel transmembrane" evidence="2">
    <location>
        <begin position="100"/>
        <end position="312"/>
    </location>
</feature>
<accession>A0AAN9A888</accession>
<dbReference type="Pfam" id="PF02932">
    <property type="entry name" value="Neur_chan_memb"/>
    <property type="match status" value="1"/>
</dbReference>
<dbReference type="InterPro" id="IPR038050">
    <property type="entry name" value="Neuro_actylchol_rec"/>
</dbReference>
<evidence type="ECO:0000313" key="3">
    <source>
        <dbReference type="EMBL" id="KAK7073522.1"/>
    </source>
</evidence>
<dbReference type="InterPro" id="IPR036719">
    <property type="entry name" value="Neuro-gated_channel_TM_sf"/>
</dbReference>
<reference evidence="3 4" key="1">
    <citation type="submission" date="2023-11" db="EMBL/GenBank/DDBJ databases">
        <title>Halocaridina rubra genome assembly.</title>
        <authorList>
            <person name="Smith C."/>
        </authorList>
    </citation>
    <scope>NUCLEOTIDE SEQUENCE [LARGE SCALE GENOMIC DNA]</scope>
    <source>
        <strain evidence="3">EP-1</strain>
        <tissue evidence="3">Whole</tissue>
    </source>
</reference>
<dbReference type="CDD" id="cd19051">
    <property type="entry name" value="LGIC_TM_cation"/>
    <property type="match status" value="1"/>
</dbReference>
<dbReference type="GO" id="GO:0006811">
    <property type="term" value="P:monoatomic ion transport"/>
    <property type="evidence" value="ECO:0007669"/>
    <property type="project" value="InterPro"/>
</dbReference>
<comment type="caution">
    <text evidence="3">The sequence shown here is derived from an EMBL/GenBank/DDBJ whole genome shotgun (WGS) entry which is preliminary data.</text>
</comment>
<dbReference type="GO" id="GO:0016020">
    <property type="term" value="C:membrane"/>
    <property type="evidence" value="ECO:0007669"/>
    <property type="project" value="InterPro"/>
</dbReference>
<evidence type="ECO:0000259" key="2">
    <source>
        <dbReference type="Pfam" id="PF02932"/>
    </source>
</evidence>
<keyword evidence="1" id="KW-0812">Transmembrane</keyword>
<evidence type="ECO:0000313" key="4">
    <source>
        <dbReference type="Proteomes" id="UP001381693"/>
    </source>
</evidence>
<dbReference type="SUPFAM" id="SSF90112">
    <property type="entry name" value="Neurotransmitter-gated ion-channel transmembrane pore"/>
    <property type="match status" value="1"/>
</dbReference>